<reference evidence="1" key="1">
    <citation type="submission" date="2022-11" db="EMBL/GenBank/DDBJ databases">
        <title>beta-Carotene-producing bacterium, Jeongeuplla avenae sp. nov., alleviates the salt stress of Arabidopsis seedlings.</title>
        <authorList>
            <person name="Jiang L."/>
            <person name="Lee J."/>
        </authorList>
    </citation>
    <scope>NUCLEOTIDE SEQUENCE</scope>
    <source>
        <strain evidence="1">DY_R2A_6</strain>
    </source>
</reference>
<accession>A0ACD4NLE9</accession>
<keyword evidence="1" id="KW-0121">Carboxypeptidase</keyword>
<dbReference type="Proteomes" id="UP001163223">
    <property type="component" value="Chromosome"/>
</dbReference>
<evidence type="ECO:0000313" key="1">
    <source>
        <dbReference type="EMBL" id="WAJ27628.1"/>
    </source>
</evidence>
<dbReference type="EMBL" id="CP113520">
    <property type="protein sequence ID" value="WAJ27628.1"/>
    <property type="molecule type" value="Genomic_DNA"/>
</dbReference>
<organism evidence="1 2">
    <name type="scientific">Antarcticirhabdus aurantiaca</name>
    <dbReference type="NCBI Taxonomy" id="2606717"/>
    <lineage>
        <taxon>Bacteria</taxon>
        <taxon>Pseudomonadati</taxon>
        <taxon>Pseudomonadota</taxon>
        <taxon>Alphaproteobacteria</taxon>
        <taxon>Hyphomicrobiales</taxon>
        <taxon>Aurantimonadaceae</taxon>
        <taxon>Antarcticirhabdus</taxon>
    </lineage>
</organism>
<keyword evidence="1" id="KW-0645">Protease</keyword>
<sequence length="406" mass="42460">MTAGLLTRTASLVLGLALAGTALPARAETAILVDVGTGAVLAQKDATHRWYPASTTKLMTTYVALEMIRNGEAAADTPVVMTRRAADEPPSKMGYEPGSVMRLDNALRMIMVKSANDVSVAIAQALGGRDREAFGRFIERMNDTAARLGMKDSHFVNPHGLPAPGQFSSAKDLALLAVALRRDFPSESDLFRIEALFTGTDTIPNHNDLLGRYPGTDGMKTGYICASGFNVVTTATRDGRTLVAVVLGANSVIQRAKETAELLEKGFAQSVPEEAPLLASLPASSGPPADVSKEICSKEARTARANEQKLADKTPDTPYLTPLVRKTTRAPQVVQVGLGGAAGFGDIKPGVTLIPAYGIPLPTPRPTWPPVPTAVPPAAAADEGAIGDAPARGRVVSAEPAPAAQP</sequence>
<proteinExistence type="predicted"/>
<keyword evidence="2" id="KW-1185">Reference proteome</keyword>
<protein>
    <submittedName>
        <fullName evidence="1">D-alanyl-D-alanine carboxypeptidase</fullName>
    </submittedName>
</protein>
<keyword evidence="1" id="KW-0378">Hydrolase</keyword>
<name>A0ACD4NLE9_9HYPH</name>
<evidence type="ECO:0000313" key="2">
    <source>
        <dbReference type="Proteomes" id="UP001163223"/>
    </source>
</evidence>
<gene>
    <name evidence="1" type="ORF">OXU80_22735</name>
</gene>